<sequence length="139" mass="15307">MAKLSGGKYSAVYSLSMDSYPELTDGCLTHEDDHEGTSGKESPVSLPQQVGWLDDGEFDRPRLKGHNDSRVKCMCCIIWILFLSTTGLATLLGLVYTGVVHFTSYRNATASRITTAHSIYPNGTDIYSSDRKLQVNILV</sequence>
<organism evidence="3 4">
    <name type="scientific">Patella caerulea</name>
    <name type="common">Rayed Mediterranean limpet</name>
    <dbReference type="NCBI Taxonomy" id="87958"/>
    <lineage>
        <taxon>Eukaryota</taxon>
        <taxon>Metazoa</taxon>
        <taxon>Spiralia</taxon>
        <taxon>Lophotrochozoa</taxon>
        <taxon>Mollusca</taxon>
        <taxon>Gastropoda</taxon>
        <taxon>Patellogastropoda</taxon>
        <taxon>Patelloidea</taxon>
        <taxon>Patellidae</taxon>
        <taxon>Patella</taxon>
    </lineage>
</organism>
<keyword evidence="4" id="KW-1185">Reference proteome</keyword>
<accession>A0AAN8J661</accession>
<reference evidence="3 4" key="1">
    <citation type="submission" date="2024-01" db="EMBL/GenBank/DDBJ databases">
        <title>The genome of the rayed Mediterranean limpet Patella caerulea (Linnaeus, 1758).</title>
        <authorList>
            <person name="Anh-Thu Weber A."/>
            <person name="Halstead-Nussloch G."/>
        </authorList>
    </citation>
    <scope>NUCLEOTIDE SEQUENCE [LARGE SCALE GENOMIC DNA]</scope>
    <source>
        <strain evidence="3">AATW-2023a</strain>
        <tissue evidence="3">Whole specimen</tissue>
    </source>
</reference>
<evidence type="ECO:0000313" key="3">
    <source>
        <dbReference type="EMBL" id="KAK6170896.1"/>
    </source>
</evidence>
<name>A0AAN8J661_PATCE</name>
<gene>
    <name evidence="3" type="ORF">SNE40_019183</name>
</gene>
<protein>
    <submittedName>
        <fullName evidence="3">Uncharacterized protein</fullName>
    </submittedName>
</protein>
<dbReference type="EMBL" id="JAZGQO010000014">
    <property type="protein sequence ID" value="KAK6170896.1"/>
    <property type="molecule type" value="Genomic_DNA"/>
</dbReference>
<feature type="region of interest" description="Disordered" evidence="1">
    <location>
        <begin position="28"/>
        <end position="47"/>
    </location>
</feature>
<keyword evidence="2" id="KW-1133">Transmembrane helix</keyword>
<feature type="compositionally biased region" description="Basic and acidic residues" evidence="1">
    <location>
        <begin position="28"/>
        <end position="38"/>
    </location>
</feature>
<keyword evidence="2" id="KW-0472">Membrane</keyword>
<evidence type="ECO:0000256" key="2">
    <source>
        <dbReference type="SAM" id="Phobius"/>
    </source>
</evidence>
<dbReference type="AlphaFoldDB" id="A0AAN8J661"/>
<proteinExistence type="predicted"/>
<evidence type="ECO:0000313" key="4">
    <source>
        <dbReference type="Proteomes" id="UP001347796"/>
    </source>
</evidence>
<comment type="caution">
    <text evidence="3">The sequence shown here is derived from an EMBL/GenBank/DDBJ whole genome shotgun (WGS) entry which is preliminary data.</text>
</comment>
<feature type="transmembrane region" description="Helical" evidence="2">
    <location>
        <begin position="71"/>
        <end position="96"/>
    </location>
</feature>
<evidence type="ECO:0000256" key="1">
    <source>
        <dbReference type="SAM" id="MobiDB-lite"/>
    </source>
</evidence>
<dbReference type="Proteomes" id="UP001347796">
    <property type="component" value="Unassembled WGS sequence"/>
</dbReference>
<keyword evidence="2" id="KW-0812">Transmembrane</keyword>